<dbReference type="EMBL" id="VSIY01000002">
    <property type="protein sequence ID" value="TYB83422.1"/>
    <property type="molecule type" value="Genomic_DNA"/>
</dbReference>
<dbReference type="InterPro" id="IPR032710">
    <property type="entry name" value="NTF2-like_dom_sf"/>
</dbReference>
<dbReference type="Gene3D" id="3.10.450.50">
    <property type="match status" value="2"/>
</dbReference>
<gene>
    <name evidence="1" type="ORF">FVF75_00675</name>
</gene>
<evidence type="ECO:0000313" key="1">
    <source>
        <dbReference type="EMBL" id="TYB83422.1"/>
    </source>
</evidence>
<dbReference type="InterPro" id="IPR009959">
    <property type="entry name" value="Cyclase_SnoaL-like"/>
</dbReference>
<accession>A0A5D0RPE9</accession>
<dbReference type="AlphaFoldDB" id="A0A5D0RPE9"/>
<comment type="caution">
    <text evidence="1">The sequence shown here is derived from an EMBL/GenBank/DDBJ whole genome shotgun (WGS) entry which is preliminary data.</text>
</comment>
<reference evidence="1 2" key="1">
    <citation type="submission" date="2019-08" db="EMBL/GenBank/DDBJ databases">
        <title>Identification of a novel species of the genus Boseongicola.</title>
        <authorList>
            <person name="Zhang X.-Q."/>
        </authorList>
    </citation>
    <scope>NUCLEOTIDE SEQUENCE [LARGE SCALE GENOMIC DNA]</scope>
    <source>
        <strain evidence="1 2">HY14</strain>
    </source>
</reference>
<evidence type="ECO:0000313" key="2">
    <source>
        <dbReference type="Proteomes" id="UP000322080"/>
    </source>
</evidence>
<dbReference type="SUPFAM" id="SSF54427">
    <property type="entry name" value="NTF2-like"/>
    <property type="match status" value="2"/>
</dbReference>
<keyword evidence="2" id="KW-1185">Reference proteome</keyword>
<name>A0A5D0RPE9_9RHOB</name>
<dbReference type="GO" id="GO:0030638">
    <property type="term" value="P:polyketide metabolic process"/>
    <property type="evidence" value="ECO:0007669"/>
    <property type="project" value="InterPro"/>
</dbReference>
<dbReference type="Pfam" id="PF07366">
    <property type="entry name" value="SnoaL"/>
    <property type="match status" value="1"/>
</dbReference>
<organism evidence="1 2">
    <name type="scientific">Maritimibacter fusiformis</name>
    <dbReference type="NCBI Taxonomy" id="2603819"/>
    <lineage>
        <taxon>Bacteria</taxon>
        <taxon>Pseudomonadati</taxon>
        <taxon>Pseudomonadota</taxon>
        <taxon>Alphaproteobacteria</taxon>
        <taxon>Rhodobacterales</taxon>
        <taxon>Roseobacteraceae</taxon>
        <taxon>Maritimibacter</taxon>
    </lineage>
</organism>
<proteinExistence type="predicted"/>
<sequence length="351" mass="39385">MPEFSKTWPDFTDFVIEITREIWDERKILALHDYYAKDIVVRTPGAVSLGVNATIQATYASLGAAPYRTAGAEDVIWSADATGHFYSSHRVCDVFVHDHDSAYGQATGKKAWYWIIADCAARDDMIDDEWLIRDTGGIVRQLDWTPRDFAAYQIEEEGGPENCVRPLTAVNNLPGPYKGYGNDDPWGVKYEAILNRIMSGDLSTILDEYDEQCHTIYAGGRSEHTPNSVNAFWAQLRSALPNATFSIEHRIGRVDDLMPPRAALRWTLHGKHEGWGAFGKPTGAEVYVMGISHVEFGPRGIRREYALYDEVAIFKQILLQSGGHRSVEPLSDREGAEPGDMTMLLQTRQRA</sequence>
<dbReference type="Proteomes" id="UP000322080">
    <property type="component" value="Unassembled WGS sequence"/>
</dbReference>
<dbReference type="RefSeq" id="WP_148375823.1">
    <property type="nucleotide sequence ID" value="NZ_VSIY01000002.1"/>
</dbReference>
<protein>
    <submittedName>
        <fullName evidence="1">Ester cyclase</fullName>
    </submittedName>
</protein>